<dbReference type="STRING" id="1798407.A3A16_03210"/>
<dbReference type="AlphaFoldDB" id="A0A1G1ZLB9"/>
<dbReference type="Gene3D" id="3.30.70.1290">
    <property type="entry name" value="Transposase IS200-like"/>
    <property type="match status" value="1"/>
</dbReference>
<dbReference type="EMBL" id="MHJJ01000010">
    <property type="protein sequence ID" value="OGY65433.1"/>
    <property type="molecule type" value="Genomic_DNA"/>
</dbReference>
<dbReference type="GO" id="GO:0004803">
    <property type="term" value="F:transposase activity"/>
    <property type="evidence" value="ECO:0007669"/>
    <property type="project" value="InterPro"/>
</dbReference>
<accession>A0A1G1ZLB9</accession>
<evidence type="ECO:0000313" key="2">
    <source>
        <dbReference type="EMBL" id="OGY65433.1"/>
    </source>
</evidence>
<dbReference type="GO" id="GO:0006313">
    <property type="term" value="P:DNA transposition"/>
    <property type="evidence" value="ECO:0007669"/>
    <property type="project" value="InterPro"/>
</dbReference>
<evidence type="ECO:0000259" key="1">
    <source>
        <dbReference type="SMART" id="SM01321"/>
    </source>
</evidence>
<organism evidence="2 3">
    <name type="scientific">Candidatus Harrisonbacteria bacterium RIFCSPLOWO2_01_FULL_44_18</name>
    <dbReference type="NCBI Taxonomy" id="1798407"/>
    <lineage>
        <taxon>Bacteria</taxon>
        <taxon>Candidatus Harrisoniibacteriota</taxon>
    </lineage>
</organism>
<dbReference type="InterPro" id="IPR036515">
    <property type="entry name" value="Transposase_17_sf"/>
</dbReference>
<protein>
    <recommendedName>
        <fullName evidence="1">Transposase IS200-like domain-containing protein</fullName>
    </recommendedName>
</protein>
<name>A0A1G1ZLB9_9BACT</name>
<comment type="caution">
    <text evidence="2">The sequence shown here is derived from an EMBL/GenBank/DDBJ whole genome shotgun (WGS) entry which is preliminary data.</text>
</comment>
<dbReference type="PANTHER" id="PTHR34322">
    <property type="entry name" value="TRANSPOSASE, Y1_TNP DOMAIN-CONTAINING"/>
    <property type="match status" value="1"/>
</dbReference>
<dbReference type="PANTHER" id="PTHR34322:SF2">
    <property type="entry name" value="TRANSPOSASE IS200-LIKE DOMAIN-CONTAINING PROTEIN"/>
    <property type="match status" value="1"/>
</dbReference>
<sequence>MSKREYFAPGQVYHVYNRGVDKRKIFLNEEDHLRFIHNLFEFNDQTPAFNMGYSFRAVQNKNTPPVKRKTEPRKLLVDILAFCLMPNHFHLLLRPRVEGGVTLFMHKLGAGYANYFNLKYERSGALFQGRYKSVLVNQEPHFIYLPFYIHLNPLDLVTPEWRNKELKDYKKATKFLESYRWSSYLDYIGKPNFPSVTQRDFLLKFFEGPQNYKSQMDWWLKELSLETISDITLE</sequence>
<dbReference type="SUPFAM" id="SSF143422">
    <property type="entry name" value="Transposase IS200-like"/>
    <property type="match status" value="1"/>
</dbReference>
<dbReference type="GO" id="GO:0003677">
    <property type="term" value="F:DNA binding"/>
    <property type="evidence" value="ECO:0007669"/>
    <property type="project" value="InterPro"/>
</dbReference>
<gene>
    <name evidence="2" type="ORF">A3A16_03210</name>
</gene>
<proteinExistence type="predicted"/>
<dbReference type="SMART" id="SM01321">
    <property type="entry name" value="Y1_Tnp"/>
    <property type="match status" value="1"/>
</dbReference>
<dbReference type="Proteomes" id="UP000177942">
    <property type="component" value="Unassembled WGS sequence"/>
</dbReference>
<dbReference type="InterPro" id="IPR002686">
    <property type="entry name" value="Transposase_17"/>
</dbReference>
<evidence type="ECO:0000313" key="3">
    <source>
        <dbReference type="Proteomes" id="UP000177942"/>
    </source>
</evidence>
<feature type="domain" description="Transposase IS200-like" evidence="1">
    <location>
        <begin position="8"/>
        <end position="152"/>
    </location>
</feature>
<dbReference type="Pfam" id="PF01797">
    <property type="entry name" value="Y1_Tnp"/>
    <property type="match status" value="1"/>
</dbReference>
<reference evidence="2 3" key="1">
    <citation type="journal article" date="2016" name="Nat. Commun.">
        <title>Thousands of microbial genomes shed light on interconnected biogeochemical processes in an aquifer system.</title>
        <authorList>
            <person name="Anantharaman K."/>
            <person name="Brown C.T."/>
            <person name="Hug L.A."/>
            <person name="Sharon I."/>
            <person name="Castelle C.J."/>
            <person name="Probst A.J."/>
            <person name="Thomas B.C."/>
            <person name="Singh A."/>
            <person name="Wilkins M.J."/>
            <person name="Karaoz U."/>
            <person name="Brodie E.L."/>
            <person name="Williams K.H."/>
            <person name="Hubbard S.S."/>
            <person name="Banfield J.F."/>
        </authorList>
    </citation>
    <scope>NUCLEOTIDE SEQUENCE [LARGE SCALE GENOMIC DNA]</scope>
</reference>